<name>A0A9D3STJ2_9TELE</name>
<dbReference type="EMBL" id="JAHKSW010000006">
    <property type="protein sequence ID" value="KAG7330888.1"/>
    <property type="molecule type" value="Genomic_DNA"/>
</dbReference>
<dbReference type="GO" id="GO:0042775">
    <property type="term" value="P:mitochondrial ATP synthesis coupled electron transport"/>
    <property type="evidence" value="ECO:0007669"/>
    <property type="project" value="TreeGrafter"/>
</dbReference>
<gene>
    <name evidence="2" type="ORF">KOW79_004857</name>
</gene>
<keyword evidence="3" id="KW-1185">Reference proteome</keyword>
<dbReference type="GO" id="GO:0045271">
    <property type="term" value="C:respiratory chain complex I"/>
    <property type="evidence" value="ECO:0007669"/>
    <property type="project" value="InterPro"/>
</dbReference>
<dbReference type="GO" id="GO:0005739">
    <property type="term" value="C:mitochondrion"/>
    <property type="evidence" value="ECO:0007669"/>
    <property type="project" value="InterPro"/>
</dbReference>
<feature type="compositionally biased region" description="Basic and acidic residues" evidence="1">
    <location>
        <begin position="196"/>
        <end position="215"/>
    </location>
</feature>
<feature type="region of interest" description="Disordered" evidence="1">
    <location>
        <begin position="445"/>
        <end position="484"/>
    </location>
</feature>
<accession>A0A9D3STJ2</accession>
<evidence type="ECO:0000313" key="2">
    <source>
        <dbReference type="EMBL" id="KAG7330888.1"/>
    </source>
</evidence>
<organism evidence="2 3">
    <name type="scientific">Hemibagrus wyckioides</name>
    <dbReference type="NCBI Taxonomy" id="337641"/>
    <lineage>
        <taxon>Eukaryota</taxon>
        <taxon>Metazoa</taxon>
        <taxon>Chordata</taxon>
        <taxon>Craniata</taxon>
        <taxon>Vertebrata</taxon>
        <taxon>Euteleostomi</taxon>
        <taxon>Actinopterygii</taxon>
        <taxon>Neopterygii</taxon>
        <taxon>Teleostei</taxon>
        <taxon>Ostariophysi</taxon>
        <taxon>Siluriformes</taxon>
        <taxon>Bagridae</taxon>
        <taxon>Hemibagrus</taxon>
    </lineage>
</organism>
<comment type="caution">
    <text evidence="2">The sequence shown here is derived from an EMBL/GenBank/DDBJ whole genome shotgun (WGS) entry which is preliminary data.</text>
</comment>
<feature type="region of interest" description="Disordered" evidence="1">
    <location>
        <begin position="130"/>
        <end position="354"/>
    </location>
</feature>
<dbReference type="AlphaFoldDB" id="A0A9D3STJ2"/>
<sequence>MATSLLRLGRLGTLKCLRQDGWGSVRTPLSAAFCTKTEAPKKPTKKASTLEAPDERAALLAYKTTVAFPTRVSTPGSLSQGVAIGEYEQSGDPVPGESTVATVASTPQVSCEALSEKTITTVDAKQAEPVTDASVKAETESCGVGAAAETPPVAETSRNKDATSPTSADEAPKDDDDTSSSSSSSDSDSDSDSDDEKPKTEMTKPEVQTEDKAGQEEMPSATMEEPTSGVKTGDVPKHVQPSVPEDSPKGSPVGETEGSPVGETEGSPVGETEGSPVGETEGSPVGETEGSPVRATEGSPVRATEGSPVRATEGSPVRATEGSPVRAPEVREEVTEPTSNKVPASSTAAASSEEIVDPAPVLCTAESVKTQAEIIPEKKAGVEVKSSKVSDGIPEPVTDSAPSVAAKPTPEIVLESATKVASEPKVEIKPAPETTEAVAAAEELVDTAPVITDAEEVRAEPEAATAPEEAAPAPEPEPFDNTTYKNLQHHNYNIYTFVDMDVEMAKQRLPQPSTGRPSPRH</sequence>
<dbReference type="Pfam" id="PF15880">
    <property type="entry name" value="NDUFV3"/>
    <property type="match status" value="1"/>
</dbReference>
<feature type="region of interest" description="Disordered" evidence="1">
    <location>
        <begin position="381"/>
        <end position="408"/>
    </location>
</feature>
<dbReference type="Proteomes" id="UP000824219">
    <property type="component" value="Linkage Group LG06"/>
</dbReference>
<dbReference type="PANTHER" id="PTHR17117">
    <property type="entry name" value="NADH-UBIQUINONE OXIDOREDUCTASE"/>
    <property type="match status" value="1"/>
</dbReference>
<reference evidence="2 3" key="1">
    <citation type="submission" date="2021-06" db="EMBL/GenBank/DDBJ databases">
        <title>Chromosome-level genome assembly of the red-tail catfish (Hemibagrus wyckioides).</title>
        <authorList>
            <person name="Shao F."/>
        </authorList>
    </citation>
    <scope>NUCLEOTIDE SEQUENCE [LARGE SCALE GENOMIC DNA]</scope>
    <source>
        <strain evidence="2">EC202008001</strain>
        <tissue evidence="2">Blood</tissue>
    </source>
</reference>
<dbReference type="PANTHER" id="PTHR17117:SF3">
    <property type="entry name" value="NADH DEHYDROGENASE [UBIQUINONE] FLAVOPROTEIN 3, MITOCHONDRIAL"/>
    <property type="match status" value="1"/>
</dbReference>
<evidence type="ECO:0008006" key="4">
    <source>
        <dbReference type="Google" id="ProtNLM"/>
    </source>
</evidence>
<evidence type="ECO:0000256" key="1">
    <source>
        <dbReference type="SAM" id="MobiDB-lite"/>
    </source>
</evidence>
<proteinExistence type="predicted"/>
<evidence type="ECO:0000313" key="3">
    <source>
        <dbReference type="Proteomes" id="UP000824219"/>
    </source>
</evidence>
<dbReference type="OrthoDB" id="6161911at2759"/>
<dbReference type="InterPro" id="IPR026193">
    <property type="entry name" value="NDUFV3"/>
</dbReference>
<protein>
    <recommendedName>
        <fullName evidence="4">NADH dehydrogenase [ubiquinone] flavoprotein 3, mitochondrial</fullName>
    </recommendedName>
</protein>
<feature type="compositionally biased region" description="Low complexity" evidence="1">
    <location>
        <begin position="462"/>
        <end position="472"/>
    </location>
</feature>